<protein>
    <submittedName>
        <fullName evidence="5">Uncharacterized protein</fullName>
    </submittedName>
</protein>
<evidence type="ECO:0000259" key="3">
    <source>
        <dbReference type="PROSITE" id="PS51710"/>
    </source>
</evidence>
<dbReference type="InterPro" id="IPR031167">
    <property type="entry name" value="G_OBG"/>
</dbReference>
<dbReference type="InterPro" id="IPR004095">
    <property type="entry name" value="TGS"/>
</dbReference>
<evidence type="ECO:0000259" key="4">
    <source>
        <dbReference type="PROSITE" id="PS51880"/>
    </source>
</evidence>
<dbReference type="PROSITE" id="PS51710">
    <property type="entry name" value="G_OBG"/>
    <property type="match status" value="1"/>
</dbReference>
<dbReference type="CDD" id="cd17230">
    <property type="entry name" value="TGS_DRG1"/>
    <property type="match status" value="1"/>
</dbReference>
<keyword evidence="6" id="KW-1185">Reference proteome</keyword>
<dbReference type="InterPro" id="IPR045001">
    <property type="entry name" value="DRG"/>
</dbReference>
<dbReference type="GO" id="GO:0003924">
    <property type="term" value="F:GTPase activity"/>
    <property type="evidence" value="ECO:0007669"/>
    <property type="project" value="InterPro"/>
</dbReference>
<dbReference type="AlphaFoldDB" id="A0AAD1XH43"/>
<dbReference type="Pfam" id="PF16897">
    <property type="entry name" value="MMR_HSR1_Xtn"/>
    <property type="match status" value="1"/>
</dbReference>
<dbReference type="Pfam" id="PF01926">
    <property type="entry name" value="MMR_HSR1"/>
    <property type="match status" value="1"/>
</dbReference>
<dbReference type="InterPro" id="IPR006074">
    <property type="entry name" value="GTP1-OBG_CS"/>
</dbReference>
<dbReference type="SUPFAM" id="SSF81271">
    <property type="entry name" value="TGS-like"/>
    <property type="match status" value="1"/>
</dbReference>
<keyword evidence="1" id="KW-0547">Nucleotide-binding</keyword>
<organism evidence="5 6">
    <name type="scientific">Euplotes crassus</name>
    <dbReference type="NCBI Taxonomy" id="5936"/>
    <lineage>
        <taxon>Eukaryota</taxon>
        <taxon>Sar</taxon>
        <taxon>Alveolata</taxon>
        <taxon>Ciliophora</taxon>
        <taxon>Intramacronucleata</taxon>
        <taxon>Spirotrichea</taxon>
        <taxon>Hypotrichia</taxon>
        <taxon>Euplotida</taxon>
        <taxon>Euplotidae</taxon>
        <taxon>Moneuplotes</taxon>
    </lineage>
</organism>
<dbReference type="CDD" id="cd01896">
    <property type="entry name" value="DRG"/>
    <property type="match status" value="1"/>
</dbReference>
<evidence type="ECO:0000313" key="5">
    <source>
        <dbReference type="EMBL" id="CAI2372582.1"/>
    </source>
</evidence>
<evidence type="ECO:0000256" key="1">
    <source>
        <dbReference type="ARBA" id="ARBA00022741"/>
    </source>
</evidence>
<dbReference type="InterPro" id="IPR012675">
    <property type="entry name" value="Beta-grasp_dom_sf"/>
</dbReference>
<dbReference type="InterPro" id="IPR031662">
    <property type="entry name" value="GTP-binding_2"/>
</dbReference>
<sequence>MSTAQKIAEIEAEMARTQKNKSTMGHLCLLKAKLAKYKKEVLDAATKASGGGGGEGFDVGKTGDARVGLIGFPSVGKSTLMSILTGTYSEVSEHEFTTLTCIPGVYKYKGTKVQLLDLPGIIEGAKDGKGRGKQVIGVARTCSLIMIVLDASKPLTHKFKIEYELEGFGIRLNKKAPDIKVHKKDKGGVIITKMVPLTKLDDDTIKSVLKEYRIMSCDIVLRCDPSVDELIDVIQGNRIYMPCIYILNKIDKLYIEELNILEKVPHYVCVNAKSKWNLDELVERIWRKLDVIRVYTKPRKQLPDFTAPVILKRTHCSVEDFCRNIHKSMVEQFKSAYVWGKSVKHNPQRVGKDHLLMDEDVIQVNKK</sequence>
<dbReference type="NCBIfam" id="TIGR00231">
    <property type="entry name" value="small_GTP"/>
    <property type="match status" value="1"/>
</dbReference>
<feature type="domain" description="TGS" evidence="4">
    <location>
        <begin position="290"/>
        <end position="366"/>
    </location>
</feature>
<gene>
    <name evidence="5" type="ORF">ECRASSUSDP1_LOCUS13913</name>
</gene>
<dbReference type="FunFam" id="3.10.20.30:FF:000003">
    <property type="entry name" value="Developmentally-regulated GTP-binding protein 1"/>
    <property type="match status" value="1"/>
</dbReference>
<dbReference type="InterPro" id="IPR006073">
    <property type="entry name" value="GTP-bd"/>
</dbReference>
<keyword evidence="2" id="KW-0342">GTP-binding</keyword>
<comment type="caution">
    <text evidence="5">The sequence shown here is derived from an EMBL/GenBank/DDBJ whole genome shotgun (WGS) entry which is preliminary data.</text>
</comment>
<name>A0AAD1XH43_EUPCR</name>
<dbReference type="PROSITE" id="PS51880">
    <property type="entry name" value="TGS"/>
    <property type="match status" value="1"/>
</dbReference>
<dbReference type="Gene3D" id="3.10.20.30">
    <property type="match status" value="1"/>
</dbReference>
<dbReference type="Proteomes" id="UP001295684">
    <property type="component" value="Unassembled WGS sequence"/>
</dbReference>
<dbReference type="FunFam" id="3.40.50.300:FF:001436">
    <property type="entry name" value="Developmentally-regulated GTP-binding protein"/>
    <property type="match status" value="1"/>
</dbReference>
<dbReference type="EMBL" id="CAMPGE010013874">
    <property type="protein sequence ID" value="CAI2372582.1"/>
    <property type="molecule type" value="Genomic_DNA"/>
</dbReference>
<evidence type="ECO:0000313" key="6">
    <source>
        <dbReference type="Proteomes" id="UP001295684"/>
    </source>
</evidence>
<dbReference type="GO" id="GO:0005525">
    <property type="term" value="F:GTP binding"/>
    <property type="evidence" value="ECO:0007669"/>
    <property type="project" value="UniProtKB-KW"/>
</dbReference>
<dbReference type="InterPro" id="IPR012676">
    <property type="entry name" value="TGS-like"/>
</dbReference>
<dbReference type="PRINTS" id="PR00326">
    <property type="entry name" value="GTP1OBG"/>
</dbReference>
<dbReference type="Pfam" id="PF02824">
    <property type="entry name" value="TGS"/>
    <property type="match status" value="1"/>
</dbReference>
<dbReference type="PANTHER" id="PTHR43127">
    <property type="entry name" value="DEVELOPMENTALLY-REGULATED GTP-BINDING PROTEIN 2"/>
    <property type="match status" value="1"/>
</dbReference>
<accession>A0AAD1XH43</accession>
<reference evidence="5" key="1">
    <citation type="submission" date="2023-07" db="EMBL/GenBank/DDBJ databases">
        <authorList>
            <consortium name="AG Swart"/>
            <person name="Singh M."/>
            <person name="Singh A."/>
            <person name="Seah K."/>
            <person name="Emmerich C."/>
        </authorList>
    </citation>
    <scope>NUCLEOTIDE SEQUENCE</scope>
    <source>
        <strain evidence="5">DP1</strain>
    </source>
</reference>
<dbReference type="InterPro" id="IPR027417">
    <property type="entry name" value="P-loop_NTPase"/>
</dbReference>
<dbReference type="SUPFAM" id="SSF52540">
    <property type="entry name" value="P-loop containing nucleoside triphosphate hydrolases"/>
    <property type="match status" value="1"/>
</dbReference>
<dbReference type="PROSITE" id="PS00905">
    <property type="entry name" value="GTP1_OBG"/>
    <property type="match status" value="1"/>
</dbReference>
<proteinExistence type="predicted"/>
<dbReference type="Gene3D" id="6.10.140.1070">
    <property type="match status" value="2"/>
</dbReference>
<dbReference type="InterPro" id="IPR005225">
    <property type="entry name" value="Small_GTP-bd"/>
</dbReference>
<evidence type="ECO:0000256" key="2">
    <source>
        <dbReference type="ARBA" id="ARBA00023134"/>
    </source>
</evidence>
<feature type="domain" description="OBG-type G" evidence="3">
    <location>
        <begin position="65"/>
        <end position="290"/>
    </location>
</feature>